<dbReference type="EMBL" id="JTDE01003450">
    <property type="protein sequence ID" value="KAF7256041.1"/>
    <property type="molecule type" value="Genomic_DNA"/>
</dbReference>
<evidence type="ECO:0000313" key="1">
    <source>
        <dbReference type="EMBL" id="KAF7256041.1"/>
    </source>
</evidence>
<accession>A0A8S9YSK4</accession>
<comment type="caution">
    <text evidence="1">The sequence shown here is derived from an EMBL/GenBank/DDBJ whole genome shotgun (WGS) entry which is preliminary data.</text>
</comment>
<name>A0A8S9YSK4_9TREM</name>
<gene>
    <name evidence="1" type="ORF">EG68_05582</name>
</gene>
<dbReference type="Proteomes" id="UP000822476">
    <property type="component" value="Unassembled WGS sequence"/>
</dbReference>
<evidence type="ECO:0000313" key="2">
    <source>
        <dbReference type="Proteomes" id="UP000822476"/>
    </source>
</evidence>
<organism evidence="1 2">
    <name type="scientific">Paragonimus skrjabini miyazakii</name>
    <dbReference type="NCBI Taxonomy" id="59628"/>
    <lineage>
        <taxon>Eukaryota</taxon>
        <taxon>Metazoa</taxon>
        <taxon>Spiralia</taxon>
        <taxon>Lophotrochozoa</taxon>
        <taxon>Platyhelminthes</taxon>
        <taxon>Trematoda</taxon>
        <taxon>Digenea</taxon>
        <taxon>Plagiorchiida</taxon>
        <taxon>Troglotremata</taxon>
        <taxon>Troglotrematidae</taxon>
        <taxon>Paragonimus</taxon>
    </lineage>
</organism>
<keyword evidence="2" id="KW-1185">Reference proteome</keyword>
<proteinExistence type="predicted"/>
<dbReference type="AlphaFoldDB" id="A0A8S9YSK4"/>
<reference evidence="1" key="1">
    <citation type="submission" date="2019-07" db="EMBL/GenBank/DDBJ databases">
        <title>Annotation for the trematode Paragonimus miyazaki's.</title>
        <authorList>
            <person name="Choi Y.-J."/>
        </authorList>
    </citation>
    <scope>NUCLEOTIDE SEQUENCE</scope>
    <source>
        <strain evidence="1">Japan</strain>
    </source>
</reference>
<protein>
    <submittedName>
        <fullName evidence="1">Uncharacterized protein</fullName>
    </submittedName>
</protein>
<sequence>MLGGMTALTGSKLYKVKMHRETGERNRFSSHFLDDLHLMYKYQRMLGQLSDMASSDDTNIRADRDKLKRQAIVRSDFTYEVEEKQKPTVYPVNVDYSPPQLPLENMSLEVTSPTRCPLGSVKNLLIFSGLIASWFVNDSISCD</sequence>